<feature type="domain" description="Phosphoribosyltransferase" evidence="2">
    <location>
        <begin position="149"/>
        <end position="246"/>
    </location>
</feature>
<organism evidence="4 5">
    <name type="scientific">Luteolibacter algae</name>
    <dbReference type="NCBI Taxonomy" id="454151"/>
    <lineage>
        <taxon>Bacteria</taxon>
        <taxon>Pseudomonadati</taxon>
        <taxon>Verrucomicrobiota</taxon>
        <taxon>Verrucomicrobiia</taxon>
        <taxon>Verrucomicrobiales</taxon>
        <taxon>Verrucomicrobiaceae</taxon>
        <taxon>Luteolibacter</taxon>
    </lineage>
</organism>
<protein>
    <submittedName>
        <fullName evidence="4">Double zinc ribbon domain-containing protein</fullName>
    </submittedName>
</protein>
<name>A0ABW5D503_9BACT</name>
<dbReference type="InterPro" id="IPR051910">
    <property type="entry name" value="ComF/GntX_DNA_util-trans"/>
</dbReference>
<dbReference type="Pfam" id="PF00156">
    <property type="entry name" value="Pribosyltran"/>
    <property type="match status" value="1"/>
</dbReference>
<reference evidence="5" key="1">
    <citation type="journal article" date="2019" name="Int. J. Syst. Evol. Microbiol.">
        <title>The Global Catalogue of Microorganisms (GCM) 10K type strain sequencing project: providing services to taxonomists for standard genome sequencing and annotation.</title>
        <authorList>
            <consortium name="The Broad Institute Genomics Platform"/>
            <consortium name="The Broad Institute Genome Sequencing Center for Infectious Disease"/>
            <person name="Wu L."/>
            <person name="Ma J."/>
        </authorList>
    </citation>
    <scope>NUCLEOTIDE SEQUENCE [LARGE SCALE GENOMIC DNA]</scope>
    <source>
        <strain evidence="5">CGMCC 4.7106</strain>
    </source>
</reference>
<dbReference type="RefSeq" id="WP_386818052.1">
    <property type="nucleotide sequence ID" value="NZ_JBHUIT010000002.1"/>
</dbReference>
<evidence type="ECO:0000259" key="3">
    <source>
        <dbReference type="Pfam" id="PF18912"/>
    </source>
</evidence>
<keyword evidence="5" id="KW-1185">Reference proteome</keyword>
<comment type="caution">
    <text evidence="4">The sequence shown here is derived from an EMBL/GenBank/DDBJ whole genome shotgun (WGS) entry which is preliminary data.</text>
</comment>
<comment type="similarity">
    <text evidence="1">Belongs to the ComF/GntX family.</text>
</comment>
<dbReference type="EMBL" id="JBHUIT010000002">
    <property type="protein sequence ID" value="MFD2255393.1"/>
    <property type="molecule type" value="Genomic_DNA"/>
</dbReference>
<dbReference type="Pfam" id="PF18912">
    <property type="entry name" value="DZR_2"/>
    <property type="match status" value="1"/>
</dbReference>
<dbReference type="SUPFAM" id="SSF53271">
    <property type="entry name" value="PRTase-like"/>
    <property type="match status" value="1"/>
</dbReference>
<dbReference type="InterPro" id="IPR029057">
    <property type="entry name" value="PRTase-like"/>
</dbReference>
<dbReference type="InterPro" id="IPR000836">
    <property type="entry name" value="PRTase_dom"/>
</dbReference>
<dbReference type="Gene3D" id="3.40.50.2020">
    <property type="match status" value="1"/>
</dbReference>
<accession>A0ABW5D503</accession>
<dbReference type="PANTHER" id="PTHR47505">
    <property type="entry name" value="DNA UTILIZATION PROTEIN YHGH"/>
    <property type="match status" value="1"/>
</dbReference>
<dbReference type="CDD" id="cd06223">
    <property type="entry name" value="PRTases_typeI"/>
    <property type="match status" value="1"/>
</dbReference>
<dbReference type="Proteomes" id="UP001597375">
    <property type="component" value="Unassembled WGS sequence"/>
</dbReference>
<evidence type="ECO:0000313" key="5">
    <source>
        <dbReference type="Proteomes" id="UP001597375"/>
    </source>
</evidence>
<dbReference type="PANTHER" id="PTHR47505:SF1">
    <property type="entry name" value="DNA UTILIZATION PROTEIN YHGH"/>
    <property type="match status" value="1"/>
</dbReference>
<sequence length="249" mass="28094">MFLRKKPASKILDWLYPSICSLCECGLSEGKSLCNECASELPRIVTPFCDICSEPFDGQIDGDFDCPNCRRITFHFEFARAAMDRSDGMLGLVHGLKYGRQIHLARDLGALSAEAFSDPRFAIALEEKWLLVPVPLHWIRKRQRHFNQAEEIARELSKKTGLPLADLLYRSRKTPTQTRLTRKQRMENLKDAFAVRKSWRKKNPATSKEVPGVILVDDVFTTGSTVDACAKVLRKAGVPRVAVLTAMRG</sequence>
<gene>
    <name evidence="4" type="ORF">ACFSSA_01780</name>
</gene>
<proteinExistence type="inferred from homology"/>
<evidence type="ECO:0000313" key="4">
    <source>
        <dbReference type="EMBL" id="MFD2255393.1"/>
    </source>
</evidence>
<evidence type="ECO:0000256" key="1">
    <source>
        <dbReference type="ARBA" id="ARBA00008007"/>
    </source>
</evidence>
<evidence type="ECO:0000259" key="2">
    <source>
        <dbReference type="Pfam" id="PF00156"/>
    </source>
</evidence>
<feature type="domain" description="Double zinc ribbon" evidence="3">
    <location>
        <begin position="11"/>
        <end position="69"/>
    </location>
</feature>
<dbReference type="InterPro" id="IPR044005">
    <property type="entry name" value="DZR_2"/>
</dbReference>